<evidence type="ECO:0000313" key="5">
    <source>
        <dbReference type="EMBL" id="GAX23807.1"/>
    </source>
</evidence>
<accession>A0A1Z5KC34</accession>
<dbReference type="EMBL" id="BDSP01000204">
    <property type="protein sequence ID" value="GAX23807.1"/>
    <property type="molecule type" value="Genomic_DNA"/>
</dbReference>
<keyword evidence="6" id="KW-1185">Reference proteome</keyword>
<dbReference type="InterPro" id="IPR036188">
    <property type="entry name" value="FAD/NAD-bd_sf"/>
</dbReference>
<dbReference type="AlphaFoldDB" id="A0A1Z5KC34"/>
<organism evidence="5 6">
    <name type="scientific">Fistulifera solaris</name>
    <name type="common">Oleaginous diatom</name>
    <dbReference type="NCBI Taxonomy" id="1519565"/>
    <lineage>
        <taxon>Eukaryota</taxon>
        <taxon>Sar</taxon>
        <taxon>Stramenopiles</taxon>
        <taxon>Ochrophyta</taxon>
        <taxon>Bacillariophyta</taxon>
        <taxon>Bacillariophyceae</taxon>
        <taxon>Bacillariophycidae</taxon>
        <taxon>Naviculales</taxon>
        <taxon>Naviculaceae</taxon>
        <taxon>Fistulifera</taxon>
    </lineage>
</organism>
<name>A0A1Z5KC34_FISSO</name>
<sequence length="728" mass="79443">MRIILLYFTWIFPLYHCFVIRSNSYDFRQQTPLIVTTSATSPCRRLSMTSSSVTTAKKQRPRRKPAAKNGKSTTTNKQLKTWRVFGVEVHPDRLADIQIDHRKSTPDIPLAVSQQYVNDAVLESLLMKFSKKNVSNSTSTADTSPAVLLEQMGIDNVRVVRRSLDARDKRRVDGGHGPRFVYVLDFDVLPGSKLQLKEQLGRMECLTSKTNDAKLTSHNQASSSSSDLSKKRVIIVGAGPAGLFCALQLARAGVHVTVLERGQPVESRGKDIGALIHRRSLDAESNFCLGEGGAGTWSDGKLTTRIGRNSDAVRLVLETFVEYGAPEKILVEGAPHLGTDNLVRLLRNMRLDLRRLGADIRFGTKVTKLVVEDETTKGVEFVTQEATERSVDGKAVTSNGGEHGQFFGDAVVLATGHSARDIYEQLHASGVKLEPKGFAVGFRIEHPQTVINEIQYGQEWGPTVVTGKKITDEVNQKYFDKTFPPSHERISHQGNLPVPSYQLATDEGFDGIQERGVYSFCMCPGGQIIAASTDPDELCVNGMSFSRRDSIWANSALVVTVASNDTILDPYREEHGVLAGVAFQRDMERRASVMGGGNLTVPVQRVTDFLAGRPSTSAPSSSYRLGVKPAACHEIYPQPLVSALRYALTQHFEKNMPGYICEDALLHAVETRTSSPVRISRDDETLQAIGTEGLFPVGEGAGFAGGIVSAAVDGLVVATALQTKLSGA</sequence>
<dbReference type="Pfam" id="PF21688">
    <property type="entry name" value="FAD-depend_C"/>
    <property type="match status" value="1"/>
</dbReference>
<comment type="caution">
    <text evidence="5">The sequence shown here is derived from an EMBL/GenBank/DDBJ whole genome shotgun (WGS) entry which is preliminary data.</text>
</comment>
<dbReference type="PANTHER" id="PTHR42842:SF3">
    <property type="entry name" value="FAD_NAD(P)-BINDING OXIDOREDUCTASE FAMILY PROTEIN"/>
    <property type="match status" value="1"/>
</dbReference>
<evidence type="ECO:0000256" key="1">
    <source>
        <dbReference type="SAM" id="MobiDB-lite"/>
    </source>
</evidence>
<feature type="chain" id="PRO_5012577304" evidence="2">
    <location>
        <begin position="18"/>
        <end position="728"/>
    </location>
</feature>
<dbReference type="OrthoDB" id="2690153at2759"/>
<dbReference type="PANTHER" id="PTHR42842">
    <property type="entry name" value="FAD/NAD(P)-BINDING OXIDOREDUCTASE"/>
    <property type="match status" value="1"/>
</dbReference>
<feature type="compositionally biased region" description="Polar residues" evidence="1">
    <location>
        <begin position="46"/>
        <end position="55"/>
    </location>
</feature>
<dbReference type="Gene3D" id="3.50.50.60">
    <property type="entry name" value="FAD/NAD(P)-binding domain"/>
    <property type="match status" value="2"/>
</dbReference>
<feature type="domain" description="FAD-dependent protein C-terminal" evidence="4">
    <location>
        <begin position="491"/>
        <end position="673"/>
    </location>
</feature>
<feature type="signal peptide" evidence="2">
    <location>
        <begin position="1"/>
        <end position="17"/>
    </location>
</feature>
<dbReference type="InterPro" id="IPR002938">
    <property type="entry name" value="FAD-bd"/>
</dbReference>
<evidence type="ECO:0000259" key="4">
    <source>
        <dbReference type="Pfam" id="PF21688"/>
    </source>
</evidence>
<dbReference type="InParanoid" id="A0A1Z5KC34"/>
<dbReference type="InterPro" id="IPR028348">
    <property type="entry name" value="FAD-binding_protein"/>
</dbReference>
<dbReference type="PRINTS" id="PR00420">
    <property type="entry name" value="RNGMNOXGNASE"/>
</dbReference>
<evidence type="ECO:0000313" key="6">
    <source>
        <dbReference type="Proteomes" id="UP000198406"/>
    </source>
</evidence>
<evidence type="ECO:0000256" key="2">
    <source>
        <dbReference type="SAM" id="SignalP"/>
    </source>
</evidence>
<reference evidence="5 6" key="1">
    <citation type="journal article" date="2015" name="Plant Cell">
        <title>Oil accumulation by the oleaginous diatom Fistulifera solaris as revealed by the genome and transcriptome.</title>
        <authorList>
            <person name="Tanaka T."/>
            <person name="Maeda Y."/>
            <person name="Veluchamy A."/>
            <person name="Tanaka M."/>
            <person name="Abida H."/>
            <person name="Marechal E."/>
            <person name="Bowler C."/>
            <person name="Muto M."/>
            <person name="Sunaga Y."/>
            <person name="Tanaka M."/>
            <person name="Yoshino T."/>
            <person name="Taniguchi T."/>
            <person name="Fukuda Y."/>
            <person name="Nemoto M."/>
            <person name="Matsumoto M."/>
            <person name="Wong P.S."/>
            <person name="Aburatani S."/>
            <person name="Fujibuchi W."/>
        </authorList>
    </citation>
    <scope>NUCLEOTIDE SEQUENCE [LARGE SCALE GENOMIC DNA]</scope>
    <source>
        <strain evidence="5 6">JPCC DA0580</strain>
    </source>
</reference>
<dbReference type="SUPFAM" id="SSF51905">
    <property type="entry name" value="FAD/NAD(P)-binding domain"/>
    <property type="match status" value="1"/>
</dbReference>
<dbReference type="GO" id="GO:0071949">
    <property type="term" value="F:FAD binding"/>
    <property type="evidence" value="ECO:0007669"/>
    <property type="project" value="InterPro"/>
</dbReference>
<dbReference type="Proteomes" id="UP000198406">
    <property type="component" value="Unassembled WGS sequence"/>
</dbReference>
<feature type="region of interest" description="Disordered" evidence="1">
    <location>
        <begin position="46"/>
        <end position="74"/>
    </location>
</feature>
<dbReference type="Pfam" id="PF01494">
    <property type="entry name" value="FAD_binding_3"/>
    <property type="match status" value="1"/>
</dbReference>
<evidence type="ECO:0000259" key="3">
    <source>
        <dbReference type="Pfam" id="PF01494"/>
    </source>
</evidence>
<proteinExistence type="predicted"/>
<feature type="compositionally biased region" description="Basic residues" evidence="1">
    <location>
        <begin position="57"/>
        <end position="66"/>
    </location>
</feature>
<feature type="domain" description="FAD-binding" evidence="3">
    <location>
        <begin position="232"/>
        <end position="379"/>
    </location>
</feature>
<protein>
    <submittedName>
        <fullName evidence="5">Uncharacterized protein</fullName>
    </submittedName>
</protein>
<dbReference type="InterPro" id="IPR049516">
    <property type="entry name" value="FAD-depend_C"/>
</dbReference>
<keyword evidence="2" id="KW-0732">Signal</keyword>
<gene>
    <name evidence="5" type="ORF">FisN_20Hh007</name>
</gene>